<protein>
    <submittedName>
        <fullName evidence="2">Helix-turn-helix transcriptional regulator</fullName>
    </submittedName>
</protein>
<organism evidence="2 3">
    <name type="scientific">Jiella mangrovi</name>
    <dbReference type="NCBI Taxonomy" id="2821407"/>
    <lineage>
        <taxon>Bacteria</taxon>
        <taxon>Pseudomonadati</taxon>
        <taxon>Pseudomonadota</taxon>
        <taxon>Alphaproteobacteria</taxon>
        <taxon>Hyphomicrobiales</taxon>
        <taxon>Aurantimonadaceae</taxon>
        <taxon>Jiella</taxon>
    </lineage>
</organism>
<dbReference type="PROSITE" id="PS50943">
    <property type="entry name" value="HTH_CROC1"/>
    <property type="match status" value="1"/>
</dbReference>
<dbReference type="PANTHER" id="PTHR43236:SF2">
    <property type="entry name" value="BLL0069 PROTEIN"/>
    <property type="match status" value="1"/>
</dbReference>
<proteinExistence type="predicted"/>
<dbReference type="CDD" id="cd00093">
    <property type="entry name" value="HTH_XRE"/>
    <property type="match status" value="1"/>
</dbReference>
<dbReference type="SMART" id="SM00530">
    <property type="entry name" value="HTH_XRE"/>
    <property type="match status" value="1"/>
</dbReference>
<keyword evidence="3" id="KW-1185">Reference proteome</keyword>
<dbReference type="Proteomes" id="UP000678276">
    <property type="component" value="Unassembled WGS sequence"/>
</dbReference>
<evidence type="ECO:0000313" key="2">
    <source>
        <dbReference type="EMBL" id="MBP0616699.1"/>
    </source>
</evidence>
<sequence>MATAFGKRLAKAREKAGLTASDLARETNVSPTAVWNWEKNGSVPRDDKIPAIAKAVGVSVEFLRTGRPPENLSPPPRTRRAKTVADVITEAQNEISQITGIAIDRVKLRVEFESE</sequence>
<comment type="caution">
    <text evidence="2">The sequence shown here is derived from an EMBL/GenBank/DDBJ whole genome shotgun (WGS) entry which is preliminary data.</text>
</comment>
<dbReference type="PANTHER" id="PTHR43236">
    <property type="entry name" value="ANTITOXIN HIGA1"/>
    <property type="match status" value="1"/>
</dbReference>
<dbReference type="InterPro" id="IPR010982">
    <property type="entry name" value="Lambda_DNA-bd_dom_sf"/>
</dbReference>
<dbReference type="EMBL" id="JAGJCF010000010">
    <property type="protein sequence ID" value="MBP0616699.1"/>
    <property type="molecule type" value="Genomic_DNA"/>
</dbReference>
<dbReference type="InterPro" id="IPR052345">
    <property type="entry name" value="Rad_response_metalloprotease"/>
</dbReference>
<dbReference type="Gene3D" id="1.10.260.40">
    <property type="entry name" value="lambda repressor-like DNA-binding domains"/>
    <property type="match status" value="1"/>
</dbReference>
<feature type="domain" description="HTH cro/C1-type" evidence="1">
    <location>
        <begin position="9"/>
        <end position="63"/>
    </location>
</feature>
<gene>
    <name evidence="2" type="ORF">J6595_14010</name>
</gene>
<evidence type="ECO:0000313" key="3">
    <source>
        <dbReference type="Proteomes" id="UP000678276"/>
    </source>
</evidence>
<evidence type="ECO:0000259" key="1">
    <source>
        <dbReference type="PROSITE" id="PS50943"/>
    </source>
</evidence>
<dbReference type="RefSeq" id="WP_209595195.1">
    <property type="nucleotide sequence ID" value="NZ_JAGJCF010000010.1"/>
</dbReference>
<accession>A0ABS4BKL0</accession>
<dbReference type="Pfam" id="PF01381">
    <property type="entry name" value="HTH_3"/>
    <property type="match status" value="1"/>
</dbReference>
<dbReference type="SUPFAM" id="SSF47413">
    <property type="entry name" value="lambda repressor-like DNA-binding domains"/>
    <property type="match status" value="1"/>
</dbReference>
<name>A0ABS4BKL0_9HYPH</name>
<dbReference type="InterPro" id="IPR001387">
    <property type="entry name" value="Cro/C1-type_HTH"/>
</dbReference>
<reference evidence="2 3" key="1">
    <citation type="submission" date="2021-04" db="EMBL/GenBank/DDBJ databases">
        <title>Whole genome sequence of Jiella sp. KSK16Y-1.</title>
        <authorList>
            <person name="Tuo L."/>
        </authorList>
    </citation>
    <scope>NUCLEOTIDE SEQUENCE [LARGE SCALE GENOMIC DNA]</scope>
    <source>
        <strain evidence="2 3">KSK16Y-1</strain>
    </source>
</reference>